<accession>A0ACB8X8B8</accession>
<proteinExistence type="predicted"/>
<keyword evidence="2" id="KW-1185">Reference proteome</keyword>
<protein>
    <submittedName>
        <fullName evidence="1">Uncharacterized protein</fullName>
    </submittedName>
</protein>
<evidence type="ECO:0000313" key="1">
    <source>
        <dbReference type="EMBL" id="KAI3376353.1"/>
    </source>
</evidence>
<name>A0ACB8X8B8_9TELE</name>
<sequence>MGKIYKVVVKGIEGENMEINLCKKQMKSMTVLQLKEKITESFSYDMKDWRLIFAGRLLVDSKLLSDYGIKHMSIILMAARLRGGRCLVGNEDGGMGDKEGKNQSMENVYFL</sequence>
<evidence type="ECO:0000313" key="2">
    <source>
        <dbReference type="Proteomes" id="UP000831701"/>
    </source>
</evidence>
<gene>
    <name evidence="1" type="ORF">L3Q82_016837</name>
</gene>
<dbReference type="EMBL" id="CM041532">
    <property type="protein sequence ID" value="KAI3376353.1"/>
    <property type="molecule type" value="Genomic_DNA"/>
</dbReference>
<comment type="caution">
    <text evidence="1">The sequence shown here is derived from an EMBL/GenBank/DDBJ whole genome shotgun (WGS) entry which is preliminary data.</text>
</comment>
<dbReference type="Proteomes" id="UP000831701">
    <property type="component" value="Chromosome 2"/>
</dbReference>
<organism evidence="1 2">
    <name type="scientific">Scortum barcoo</name>
    <name type="common">barcoo grunter</name>
    <dbReference type="NCBI Taxonomy" id="214431"/>
    <lineage>
        <taxon>Eukaryota</taxon>
        <taxon>Metazoa</taxon>
        <taxon>Chordata</taxon>
        <taxon>Craniata</taxon>
        <taxon>Vertebrata</taxon>
        <taxon>Euteleostomi</taxon>
        <taxon>Actinopterygii</taxon>
        <taxon>Neopterygii</taxon>
        <taxon>Teleostei</taxon>
        <taxon>Neoteleostei</taxon>
        <taxon>Acanthomorphata</taxon>
        <taxon>Eupercaria</taxon>
        <taxon>Centrarchiformes</taxon>
        <taxon>Terapontoidei</taxon>
        <taxon>Terapontidae</taxon>
        <taxon>Scortum</taxon>
    </lineage>
</organism>
<reference evidence="1" key="1">
    <citation type="submission" date="2022-04" db="EMBL/GenBank/DDBJ databases">
        <title>Jade perch genome.</title>
        <authorList>
            <person name="Chao B."/>
        </authorList>
    </citation>
    <scope>NUCLEOTIDE SEQUENCE</scope>
    <source>
        <strain evidence="1">CB-2022</strain>
    </source>
</reference>